<protein>
    <submittedName>
        <fullName evidence="3">Type II toxin-antitoxin system RelE/ParE family toxin</fullName>
    </submittedName>
</protein>
<reference evidence="3 4" key="1">
    <citation type="submission" date="2018-02" db="EMBL/GenBank/DDBJ databases">
        <authorList>
            <person name="Cohen D.B."/>
            <person name="Kent A.D."/>
        </authorList>
    </citation>
    <scope>NUCLEOTIDE SEQUENCE [LARGE SCALE GENOMIC DNA]</scope>
    <source>
        <strain evidence="3 4">ULC007</strain>
    </source>
</reference>
<gene>
    <name evidence="3" type="ORF">C7B65_12195</name>
</gene>
<name>A0A2T1DFP7_9CYAN</name>
<organism evidence="3 4">
    <name type="scientific">Phormidesmis priestleyi ULC007</name>
    <dbReference type="NCBI Taxonomy" id="1920490"/>
    <lineage>
        <taxon>Bacteria</taxon>
        <taxon>Bacillati</taxon>
        <taxon>Cyanobacteriota</taxon>
        <taxon>Cyanophyceae</taxon>
        <taxon>Leptolyngbyales</taxon>
        <taxon>Leptolyngbyaceae</taxon>
        <taxon>Phormidesmis</taxon>
    </lineage>
</organism>
<evidence type="ECO:0000256" key="2">
    <source>
        <dbReference type="ARBA" id="ARBA00022649"/>
    </source>
</evidence>
<keyword evidence="2" id="KW-1277">Toxin-antitoxin system</keyword>
<dbReference type="AlphaFoldDB" id="A0A2T1DFP7"/>
<reference evidence="3 4" key="2">
    <citation type="submission" date="2018-03" db="EMBL/GenBank/DDBJ databases">
        <title>The ancient ancestry and fast evolution of plastids.</title>
        <authorList>
            <person name="Moore K.R."/>
            <person name="Magnabosco C."/>
            <person name="Momper L."/>
            <person name="Gold D.A."/>
            <person name="Bosak T."/>
            <person name="Fournier G.P."/>
        </authorList>
    </citation>
    <scope>NUCLEOTIDE SEQUENCE [LARGE SCALE GENOMIC DNA]</scope>
    <source>
        <strain evidence="3 4">ULC007</strain>
    </source>
</reference>
<dbReference type="STRING" id="1920490.GCA_001895925_04541"/>
<keyword evidence="4" id="KW-1185">Reference proteome</keyword>
<evidence type="ECO:0000256" key="1">
    <source>
        <dbReference type="ARBA" id="ARBA00006226"/>
    </source>
</evidence>
<dbReference type="OrthoDB" id="428492at2"/>
<dbReference type="PANTHER" id="PTHR35601">
    <property type="entry name" value="TOXIN RELE"/>
    <property type="match status" value="1"/>
</dbReference>
<evidence type="ECO:0000313" key="4">
    <source>
        <dbReference type="Proteomes" id="UP000238634"/>
    </source>
</evidence>
<dbReference type="Gene3D" id="3.30.2310.20">
    <property type="entry name" value="RelE-like"/>
    <property type="match status" value="1"/>
</dbReference>
<sequence length="86" mass="10094">MSYRVEFTSEATDGLEALTSTIQERILRKIKWMSENFEEVSPQSLSANLSGLFKLRLGDYRVIYSFDSEAKYITIHRIGHRRDIYD</sequence>
<dbReference type="PANTHER" id="PTHR35601:SF1">
    <property type="entry name" value="TOXIN RELE"/>
    <property type="match status" value="1"/>
</dbReference>
<proteinExistence type="inferred from homology"/>
<dbReference type="Pfam" id="PF05016">
    <property type="entry name" value="ParE_toxin"/>
    <property type="match status" value="1"/>
</dbReference>
<accession>A0A2T1DFP7</accession>
<dbReference type="EMBL" id="PVWG01000011">
    <property type="protein sequence ID" value="PSB19319.1"/>
    <property type="molecule type" value="Genomic_DNA"/>
</dbReference>
<evidence type="ECO:0000313" key="3">
    <source>
        <dbReference type="EMBL" id="PSB19319.1"/>
    </source>
</evidence>
<comment type="caution">
    <text evidence="3">The sequence shown here is derived from an EMBL/GenBank/DDBJ whole genome shotgun (WGS) entry which is preliminary data.</text>
</comment>
<dbReference type="SUPFAM" id="SSF143011">
    <property type="entry name" value="RelE-like"/>
    <property type="match status" value="1"/>
</dbReference>
<dbReference type="Proteomes" id="UP000238634">
    <property type="component" value="Unassembled WGS sequence"/>
</dbReference>
<dbReference type="InterPro" id="IPR007712">
    <property type="entry name" value="RelE/ParE_toxin"/>
</dbReference>
<dbReference type="InterPro" id="IPR035093">
    <property type="entry name" value="RelE/ParE_toxin_dom_sf"/>
</dbReference>
<comment type="similarity">
    <text evidence="1">Belongs to the RelE toxin family.</text>
</comment>
<dbReference type="RefSeq" id="WP_073071413.1">
    <property type="nucleotide sequence ID" value="NZ_MPPI01000011.1"/>
</dbReference>